<dbReference type="Proteomes" id="UP000278222">
    <property type="component" value="Unassembled WGS sequence"/>
</dbReference>
<dbReference type="SMART" id="SM00903">
    <property type="entry name" value="Flavin_Reduct"/>
    <property type="match status" value="1"/>
</dbReference>
<dbReference type="GO" id="GO:0010181">
    <property type="term" value="F:FMN binding"/>
    <property type="evidence" value="ECO:0007669"/>
    <property type="project" value="InterPro"/>
</dbReference>
<dbReference type="GO" id="GO:0016646">
    <property type="term" value="F:oxidoreductase activity, acting on the CH-NH group of donors, NAD or NADP as acceptor"/>
    <property type="evidence" value="ECO:0007669"/>
    <property type="project" value="UniProtKB-ARBA"/>
</dbReference>
<evidence type="ECO:0000256" key="1">
    <source>
        <dbReference type="ARBA" id="ARBA00001917"/>
    </source>
</evidence>
<keyword evidence="2" id="KW-0285">Flavoprotein</keyword>
<dbReference type="RefSeq" id="WP_123688217.1">
    <property type="nucleotide sequence ID" value="NZ_AP019700.1"/>
</dbReference>
<proteinExistence type="inferred from homology"/>
<dbReference type="Gene3D" id="2.30.110.10">
    <property type="entry name" value="Electron Transport, Fmn-binding Protein, Chain A"/>
    <property type="match status" value="1"/>
</dbReference>
<comment type="cofactor">
    <cofactor evidence="1">
        <name>FMN</name>
        <dbReference type="ChEBI" id="CHEBI:58210"/>
    </cofactor>
</comment>
<reference evidence="6 7" key="1">
    <citation type="submission" date="2018-11" db="EMBL/GenBank/DDBJ databases">
        <title>Genomic Encyclopedia of Type Strains, Phase IV (KMG-IV): sequencing the most valuable type-strain genomes for metagenomic binning, comparative biology and taxonomic classification.</title>
        <authorList>
            <person name="Goeker M."/>
        </authorList>
    </citation>
    <scope>NUCLEOTIDE SEQUENCE [LARGE SCALE GENOMIC DNA]</scope>
    <source>
        <strain evidence="6 7">DSM 5900</strain>
    </source>
</reference>
<keyword evidence="3" id="KW-0288">FMN</keyword>
<gene>
    <name evidence="6" type="ORF">EDC65_0637</name>
</gene>
<dbReference type="AlphaFoldDB" id="A0A3N1MCY5"/>
<keyword evidence="7" id="KW-1185">Reference proteome</keyword>
<dbReference type="PANTHER" id="PTHR33798">
    <property type="entry name" value="FLAVOPROTEIN OXYGENASE"/>
    <property type="match status" value="1"/>
</dbReference>
<dbReference type="InterPro" id="IPR002563">
    <property type="entry name" value="Flavin_Rdtase-like_dom"/>
</dbReference>
<dbReference type="Pfam" id="PF01613">
    <property type="entry name" value="Flavin_Reduct"/>
    <property type="match status" value="1"/>
</dbReference>
<evidence type="ECO:0000259" key="5">
    <source>
        <dbReference type="SMART" id="SM00903"/>
    </source>
</evidence>
<name>A0A3N1MCY5_9PROT</name>
<dbReference type="EMBL" id="RJKX01000011">
    <property type="protein sequence ID" value="ROQ01458.1"/>
    <property type="molecule type" value="Genomic_DNA"/>
</dbReference>
<organism evidence="6 7">
    <name type="scientific">Stella humosa</name>
    <dbReference type="NCBI Taxonomy" id="94"/>
    <lineage>
        <taxon>Bacteria</taxon>
        <taxon>Pseudomonadati</taxon>
        <taxon>Pseudomonadota</taxon>
        <taxon>Alphaproteobacteria</taxon>
        <taxon>Rhodospirillales</taxon>
        <taxon>Stellaceae</taxon>
        <taxon>Stella</taxon>
    </lineage>
</organism>
<evidence type="ECO:0000256" key="3">
    <source>
        <dbReference type="ARBA" id="ARBA00022643"/>
    </source>
</evidence>
<accession>A0A3N1MCY5</accession>
<protein>
    <submittedName>
        <fullName evidence="6">Flavin reductase (DIM6/NTAB) family NADH-FMN oxidoreductase RutF</fullName>
    </submittedName>
</protein>
<evidence type="ECO:0000256" key="2">
    <source>
        <dbReference type="ARBA" id="ARBA00022630"/>
    </source>
</evidence>
<comment type="similarity">
    <text evidence="4">Belongs to the flavoredoxin family.</text>
</comment>
<dbReference type="OrthoDB" id="9783347at2"/>
<dbReference type="SUPFAM" id="SSF50475">
    <property type="entry name" value="FMN-binding split barrel"/>
    <property type="match status" value="1"/>
</dbReference>
<evidence type="ECO:0000256" key="4">
    <source>
        <dbReference type="ARBA" id="ARBA00038054"/>
    </source>
</evidence>
<feature type="domain" description="Flavin reductase like" evidence="5">
    <location>
        <begin position="19"/>
        <end position="174"/>
    </location>
</feature>
<dbReference type="PANTHER" id="PTHR33798:SF5">
    <property type="entry name" value="FLAVIN REDUCTASE LIKE DOMAIN-CONTAINING PROTEIN"/>
    <property type="match status" value="1"/>
</dbReference>
<sequence length="211" mass="22786">MEFDFATLAPADRYKLLIQVVVPRPIALVTAIDAAGRVNAAPYSFFNVMSQTPPLVVLGIDVRSDGSPKDSVQFPRESGEFVVNMVDFAMAEAMNVCAIDFPPGENELAAAGLATLPSTKVGAPRIAAAPASLECRKVSLIEVGPNGRSILVGEVVHLHIRDDAMADTERLYVDPARLDIVGRLGGAGYVRTTDRFDMKRISHAEWLERHG</sequence>
<evidence type="ECO:0000313" key="6">
    <source>
        <dbReference type="EMBL" id="ROQ01458.1"/>
    </source>
</evidence>
<comment type="caution">
    <text evidence="6">The sequence shown here is derived from an EMBL/GenBank/DDBJ whole genome shotgun (WGS) entry which is preliminary data.</text>
</comment>
<dbReference type="InterPro" id="IPR012349">
    <property type="entry name" value="Split_barrel_FMN-bd"/>
</dbReference>
<evidence type="ECO:0000313" key="7">
    <source>
        <dbReference type="Proteomes" id="UP000278222"/>
    </source>
</evidence>